<organism evidence="1 2">
    <name type="scientific">Microbotryum silenes-dioicae</name>
    <dbReference type="NCBI Taxonomy" id="796604"/>
    <lineage>
        <taxon>Eukaryota</taxon>
        <taxon>Fungi</taxon>
        <taxon>Dikarya</taxon>
        <taxon>Basidiomycota</taxon>
        <taxon>Pucciniomycotina</taxon>
        <taxon>Microbotryomycetes</taxon>
        <taxon>Microbotryales</taxon>
        <taxon>Microbotryaceae</taxon>
        <taxon>Microbotryum</taxon>
    </lineage>
</organism>
<proteinExistence type="predicted"/>
<dbReference type="AlphaFoldDB" id="A0A2X0M0A6"/>
<keyword evidence="2" id="KW-1185">Reference proteome</keyword>
<dbReference type="EMBL" id="FQNC01000019">
    <property type="protein sequence ID" value="SGY24040.1"/>
    <property type="molecule type" value="Genomic_DNA"/>
</dbReference>
<evidence type="ECO:0000313" key="2">
    <source>
        <dbReference type="Proteomes" id="UP000249464"/>
    </source>
</evidence>
<evidence type="ECO:0000313" key="1">
    <source>
        <dbReference type="EMBL" id="SGY24040.1"/>
    </source>
</evidence>
<name>A0A2X0M0A6_9BASI</name>
<accession>A0A2X0M0A6</accession>
<protein>
    <submittedName>
        <fullName evidence="1">BQ5605_C019g09005 protein</fullName>
    </submittedName>
</protein>
<reference evidence="1 2" key="1">
    <citation type="submission" date="2016-11" db="EMBL/GenBank/DDBJ databases">
        <authorList>
            <person name="Jaros S."/>
            <person name="Januszkiewicz K."/>
            <person name="Wedrychowicz H."/>
        </authorList>
    </citation>
    <scope>NUCLEOTIDE SEQUENCE [LARGE SCALE GENOMIC DNA]</scope>
</reference>
<gene>
    <name evidence="1" type="primary">BQ5605_C019g09005</name>
    <name evidence="1" type="ORF">BQ5605_C019G09005</name>
</gene>
<sequence length="90" mass="9408">MAAQVIIAHARFIFNAVDQTLVRSHPLATSSNDACPALAGSTGQWQVHKCAMSAPKAQPKPGRPSSLAYTLGPLSDGLTPLSGPWQLADN</sequence>
<dbReference type="Proteomes" id="UP000249464">
    <property type="component" value="Unassembled WGS sequence"/>
</dbReference>